<protein>
    <submittedName>
        <fullName evidence="2">Hypothetical_protein</fullName>
    </submittedName>
</protein>
<accession>A0AA86UQJ0</accession>
<dbReference type="EMBL" id="CATOUU010000934">
    <property type="protein sequence ID" value="CAI9960792.1"/>
    <property type="molecule type" value="Genomic_DNA"/>
</dbReference>
<evidence type="ECO:0000313" key="1">
    <source>
        <dbReference type="EMBL" id="CAI9960792.1"/>
    </source>
</evidence>
<dbReference type="Proteomes" id="UP001642409">
    <property type="component" value="Unassembled WGS sequence"/>
</dbReference>
<comment type="caution">
    <text evidence="1">The sequence shown here is derived from an EMBL/GenBank/DDBJ whole genome shotgun (WGS) entry which is preliminary data.</text>
</comment>
<gene>
    <name evidence="2" type="ORF">HINF_LOCUS37583</name>
    <name evidence="1" type="ORF">HINF_LOCUS48437</name>
</gene>
<reference evidence="2 3" key="2">
    <citation type="submission" date="2024-07" db="EMBL/GenBank/DDBJ databases">
        <authorList>
            <person name="Akdeniz Z."/>
        </authorList>
    </citation>
    <scope>NUCLEOTIDE SEQUENCE [LARGE SCALE GENOMIC DNA]</scope>
</reference>
<reference evidence="1" key="1">
    <citation type="submission" date="2023-06" db="EMBL/GenBank/DDBJ databases">
        <authorList>
            <person name="Kurt Z."/>
        </authorList>
    </citation>
    <scope>NUCLEOTIDE SEQUENCE</scope>
</reference>
<evidence type="ECO:0000313" key="2">
    <source>
        <dbReference type="EMBL" id="CAL6038876.1"/>
    </source>
</evidence>
<name>A0AA86UQJ0_9EUKA</name>
<organism evidence="1">
    <name type="scientific">Hexamita inflata</name>
    <dbReference type="NCBI Taxonomy" id="28002"/>
    <lineage>
        <taxon>Eukaryota</taxon>
        <taxon>Metamonada</taxon>
        <taxon>Diplomonadida</taxon>
        <taxon>Hexamitidae</taxon>
        <taxon>Hexamitinae</taxon>
        <taxon>Hexamita</taxon>
    </lineage>
</organism>
<sequence length="128" mass="14927">MNLNHQSAKELFKACMKRLFEDTLLKCRHIDIKKYVEVVYKVTELYLRKCQQVDISQQVDIIDKYDIVTFKVDNRPHPKNSGGQQAIFTCKSVQIANQIAKYFEEQDGEMNDGVNEPVRVFIKQSAKI</sequence>
<keyword evidence="3" id="KW-1185">Reference proteome</keyword>
<dbReference type="AlphaFoldDB" id="A0AA86UQJ0"/>
<proteinExistence type="predicted"/>
<evidence type="ECO:0000313" key="3">
    <source>
        <dbReference type="Proteomes" id="UP001642409"/>
    </source>
</evidence>
<dbReference type="EMBL" id="CAXDID020000140">
    <property type="protein sequence ID" value="CAL6038876.1"/>
    <property type="molecule type" value="Genomic_DNA"/>
</dbReference>